<keyword evidence="3" id="KW-0677">Repeat</keyword>
<dbReference type="SMART" id="SM00320">
    <property type="entry name" value="WD40"/>
    <property type="match status" value="5"/>
</dbReference>
<dbReference type="InterPro" id="IPR015943">
    <property type="entry name" value="WD40/YVTN_repeat-like_dom_sf"/>
</dbReference>
<evidence type="ECO:0000256" key="6">
    <source>
        <dbReference type="PROSITE-ProRule" id="PRU00221"/>
    </source>
</evidence>
<reference evidence="10" key="1">
    <citation type="journal article" date="2018" name="Nat. Microbiol.">
        <title>Leveraging single-cell genomics to expand the fungal tree of life.</title>
        <authorList>
            <person name="Ahrendt S.R."/>
            <person name="Quandt C.A."/>
            <person name="Ciobanu D."/>
            <person name="Clum A."/>
            <person name="Salamov A."/>
            <person name="Andreopoulos B."/>
            <person name="Cheng J.F."/>
            <person name="Woyke T."/>
            <person name="Pelin A."/>
            <person name="Henrissat B."/>
            <person name="Reynolds N.K."/>
            <person name="Benny G.L."/>
            <person name="Smith M.E."/>
            <person name="James T.Y."/>
            <person name="Grigoriev I.V."/>
        </authorList>
    </citation>
    <scope>NUCLEOTIDE SEQUENCE [LARGE SCALE GENOMIC DNA]</scope>
    <source>
        <strain evidence="10">CSF55</strain>
    </source>
</reference>
<evidence type="ECO:0000313" key="10">
    <source>
        <dbReference type="Proteomes" id="UP000281549"/>
    </source>
</evidence>
<dbReference type="AlphaFoldDB" id="A0A4P9YPK2"/>
<evidence type="ECO:0000256" key="2">
    <source>
        <dbReference type="ARBA" id="ARBA00022574"/>
    </source>
</evidence>
<evidence type="ECO:0000313" key="9">
    <source>
        <dbReference type="EMBL" id="RKP21667.1"/>
    </source>
</evidence>
<organism evidence="9 10">
    <name type="scientific">Rozella allomycis (strain CSF55)</name>
    <dbReference type="NCBI Taxonomy" id="988480"/>
    <lineage>
        <taxon>Eukaryota</taxon>
        <taxon>Fungi</taxon>
        <taxon>Fungi incertae sedis</taxon>
        <taxon>Cryptomycota</taxon>
        <taxon>Cryptomycota incertae sedis</taxon>
        <taxon>Rozella</taxon>
    </lineage>
</organism>
<feature type="compositionally biased region" description="Low complexity" evidence="7">
    <location>
        <begin position="725"/>
        <end position="735"/>
    </location>
</feature>
<keyword evidence="4" id="KW-0966">Cell projection</keyword>
<dbReference type="InterPro" id="IPR024977">
    <property type="entry name" value="Apc4-like_WD40_dom"/>
</dbReference>
<dbReference type="PANTHER" id="PTHR13720">
    <property type="entry name" value="WD-40 REPEAT PROTEIN"/>
    <property type="match status" value="1"/>
</dbReference>
<feature type="region of interest" description="Disordered" evidence="7">
    <location>
        <begin position="724"/>
        <end position="751"/>
    </location>
</feature>
<protein>
    <recommendedName>
        <fullName evidence="5">Cilia- and flagella-associated protein 251</fullName>
    </recommendedName>
</protein>
<keyword evidence="2 6" id="KW-0853">WD repeat</keyword>
<dbReference type="InterPro" id="IPR036322">
    <property type="entry name" value="WD40_repeat_dom_sf"/>
</dbReference>
<dbReference type="GO" id="GO:0031514">
    <property type="term" value="C:motile cilium"/>
    <property type="evidence" value="ECO:0007669"/>
    <property type="project" value="TreeGrafter"/>
</dbReference>
<evidence type="ECO:0000256" key="7">
    <source>
        <dbReference type="SAM" id="MobiDB-lite"/>
    </source>
</evidence>
<evidence type="ECO:0000256" key="5">
    <source>
        <dbReference type="ARBA" id="ARBA00040994"/>
    </source>
</evidence>
<gene>
    <name evidence="9" type="ORF">ROZALSC1DRAFT_26954</name>
</gene>
<dbReference type="InterPro" id="IPR011047">
    <property type="entry name" value="Quinoprotein_ADH-like_sf"/>
</dbReference>
<dbReference type="Pfam" id="PF12894">
    <property type="entry name" value="ANAPC4_WD40"/>
    <property type="match status" value="1"/>
</dbReference>
<dbReference type="EMBL" id="ML004938">
    <property type="protein sequence ID" value="RKP21667.1"/>
    <property type="molecule type" value="Genomic_DNA"/>
</dbReference>
<dbReference type="Gene3D" id="2.130.10.10">
    <property type="entry name" value="YVTN repeat-like/Quinoprotein amine dehydrogenase"/>
    <property type="match status" value="3"/>
</dbReference>
<feature type="domain" description="Anaphase-promoting complex subunit 4-like WD40" evidence="8">
    <location>
        <begin position="296"/>
        <end position="354"/>
    </location>
</feature>
<dbReference type="SUPFAM" id="SSF50998">
    <property type="entry name" value="Quinoprotein alcohol dehydrogenase-like"/>
    <property type="match status" value="1"/>
</dbReference>
<sequence length="751" mass="84654">MNSLDLHWSYGINQDIPKGFHNLIDESQKRNEIVANGASYDNKWLLTGDAGEDSMIIIWDSKSGMPIKTIFDPHNGIGSCALSMNMPQKLAIWEWTLADNNPLFEVEIETDDFHDCLLFNPDTSFEIVSNGRRSLKCFVWDKATGIVQFSPDVNAKEFNINLSELTESCFVESVGQIITGTSTGELIVWDQRNLKNISQKSEMGHRSAIKFIKLHNSSVNAILNVHRQFIITAGEEGSIKIFDNNIAVVSRDGAINLLNVNIDNSSPFTITTLMNNQPSHVYAIDVHPNESLLVVVKKEFKNQSISSLSFSHDGKIVAVGFEDGILTLIDSRTFGTLIDGSFEIGKHRIIKIEFSPDNEFCAIADSQHALALLKLVAEKWIYLGKYRVHSKEIKNVLFCPAEDGNQLRLISVSEDRHLVEFDLQSSNIQDGLKIKFRKALEQRAAITGATWYFPGWTKERYLLTCNTEFKFRIYRADSFMCRYTFCAPIYAGNIRHLAFLPPKCSKRDKTIYLSYASEDKIVGLIKAPIDGNPMKTIGLTGHSKSIFNLKYSSDGAYLFTCGGDDYCINMWKTDFDAFEAQCQLGGSGFDPFISMLDGGFNGPVYKKIEDLFYFAQLYDQGFQSSSKRIASDYLPISQVVLVFQALGVFLSEFDAENLLNEIRYKDVLNSAEYNMYVNHRPAFEPDEVFLLDNIKTAMTKADPNDTPLMNELVNLLQRIYDSRRGSGNCKSGSSRSSERKRHNSTCTSPLF</sequence>
<evidence type="ECO:0000256" key="1">
    <source>
        <dbReference type="ARBA" id="ARBA00004138"/>
    </source>
</evidence>
<accession>A0A4P9YPK2</accession>
<feature type="repeat" description="WD" evidence="6">
    <location>
        <begin position="539"/>
        <end position="572"/>
    </location>
</feature>
<dbReference type="PANTHER" id="PTHR13720:SF13">
    <property type="entry name" value="CILIA- AND FLAGELLA-ASSOCIATED PROTEIN 251"/>
    <property type="match status" value="1"/>
</dbReference>
<evidence type="ECO:0000259" key="8">
    <source>
        <dbReference type="Pfam" id="PF12894"/>
    </source>
</evidence>
<proteinExistence type="predicted"/>
<dbReference type="InterPro" id="IPR001680">
    <property type="entry name" value="WD40_rpt"/>
</dbReference>
<dbReference type="InterPro" id="IPR050630">
    <property type="entry name" value="WD_repeat_EMAP"/>
</dbReference>
<comment type="subcellular location">
    <subcellularLocation>
        <location evidence="1">Cell projection</location>
        <location evidence="1">Cilium</location>
    </subcellularLocation>
</comment>
<dbReference type="SUPFAM" id="SSF50978">
    <property type="entry name" value="WD40 repeat-like"/>
    <property type="match status" value="1"/>
</dbReference>
<dbReference type="Proteomes" id="UP000281549">
    <property type="component" value="Unassembled WGS sequence"/>
</dbReference>
<dbReference type="Pfam" id="PF00400">
    <property type="entry name" value="WD40"/>
    <property type="match status" value="2"/>
</dbReference>
<dbReference type="PROSITE" id="PS50082">
    <property type="entry name" value="WD_REPEATS_2"/>
    <property type="match status" value="1"/>
</dbReference>
<evidence type="ECO:0000256" key="4">
    <source>
        <dbReference type="ARBA" id="ARBA00023273"/>
    </source>
</evidence>
<name>A0A4P9YPK2_ROZAC</name>
<evidence type="ECO:0000256" key="3">
    <source>
        <dbReference type="ARBA" id="ARBA00022737"/>
    </source>
</evidence>